<feature type="region of interest" description="Disordered" evidence="1">
    <location>
        <begin position="1"/>
        <end position="21"/>
    </location>
</feature>
<name>A0A195FQI5_9HYME</name>
<evidence type="ECO:0000313" key="2">
    <source>
        <dbReference type="EMBL" id="KYN42840.1"/>
    </source>
</evidence>
<sequence length="196" mass="22328">MGSRGWTEKKTGVERGEASGDAHVKTRESQFDVSTACRTQFTICIVVFYFLSGTTKLKFSKGLRLIYLNYKRISGHSKMTQPLRRATIAEGLKVREKEGSSQLLGVVCRANSQQIAESHIDILRFDNVRSSLDPTYNKSEVNSKFISDEHIKPCLLTRTFTPPFRQITPAIKVQRALSSSSRTYAITYEYYSQKRR</sequence>
<gene>
    <name evidence="2" type="ORF">ALC56_02642</name>
</gene>
<organism evidence="2 3">
    <name type="scientific">Trachymyrmex septentrionalis</name>
    <dbReference type="NCBI Taxonomy" id="34720"/>
    <lineage>
        <taxon>Eukaryota</taxon>
        <taxon>Metazoa</taxon>
        <taxon>Ecdysozoa</taxon>
        <taxon>Arthropoda</taxon>
        <taxon>Hexapoda</taxon>
        <taxon>Insecta</taxon>
        <taxon>Pterygota</taxon>
        <taxon>Neoptera</taxon>
        <taxon>Endopterygota</taxon>
        <taxon>Hymenoptera</taxon>
        <taxon>Apocrita</taxon>
        <taxon>Aculeata</taxon>
        <taxon>Formicoidea</taxon>
        <taxon>Formicidae</taxon>
        <taxon>Myrmicinae</taxon>
        <taxon>Trachymyrmex</taxon>
    </lineage>
</organism>
<protein>
    <submittedName>
        <fullName evidence="2">Uncharacterized protein</fullName>
    </submittedName>
</protein>
<reference evidence="2 3" key="1">
    <citation type="submission" date="2016-03" db="EMBL/GenBank/DDBJ databases">
        <title>Trachymyrmex septentrionalis WGS genome.</title>
        <authorList>
            <person name="Nygaard S."/>
            <person name="Hu H."/>
            <person name="Boomsma J."/>
            <person name="Zhang G."/>
        </authorList>
    </citation>
    <scope>NUCLEOTIDE SEQUENCE [LARGE SCALE GENOMIC DNA]</scope>
    <source>
        <strain evidence="2">Tsep2-gDNA-1</strain>
        <tissue evidence="2">Whole body</tissue>
    </source>
</reference>
<evidence type="ECO:0000256" key="1">
    <source>
        <dbReference type="SAM" id="MobiDB-lite"/>
    </source>
</evidence>
<dbReference type="EMBL" id="KQ981305">
    <property type="protein sequence ID" value="KYN42840.1"/>
    <property type="molecule type" value="Genomic_DNA"/>
</dbReference>
<dbReference type="Proteomes" id="UP000078541">
    <property type="component" value="Unassembled WGS sequence"/>
</dbReference>
<dbReference type="AlphaFoldDB" id="A0A195FQI5"/>
<evidence type="ECO:0000313" key="3">
    <source>
        <dbReference type="Proteomes" id="UP000078541"/>
    </source>
</evidence>
<proteinExistence type="predicted"/>
<keyword evidence="3" id="KW-1185">Reference proteome</keyword>
<accession>A0A195FQI5</accession>